<dbReference type="Proteomes" id="UP000198480">
    <property type="component" value="Unassembled WGS sequence"/>
</dbReference>
<keyword evidence="2" id="KW-1185">Reference proteome</keyword>
<name>A0A239D6D7_9BACT</name>
<dbReference type="EMBL" id="FZOK01000006">
    <property type="protein sequence ID" value="SNS27421.1"/>
    <property type="molecule type" value="Genomic_DNA"/>
</dbReference>
<protein>
    <submittedName>
        <fullName evidence="1">Uncharacterized protein</fullName>
    </submittedName>
</protein>
<proteinExistence type="predicted"/>
<evidence type="ECO:0000313" key="1">
    <source>
        <dbReference type="EMBL" id="SNS27421.1"/>
    </source>
</evidence>
<sequence length="30" mass="3607">MFINKKGLEDYFKPFFYTKGKGFVCLSHNF</sequence>
<accession>A0A239D6D7</accession>
<dbReference type="AlphaFoldDB" id="A0A239D6D7"/>
<gene>
    <name evidence="1" type="ORF">SAMN06295967_106125</name>
</gene>
<reference evidence="2" key="1">
    <citation type="submission" date="2017-06" db="EMBL/GenBank/DDBJ databases">
        <authorList>
            <person name="Varghese N."/>
            <person name="Submissions S."/>
        </authorList>
    </citation>
    <scope>NUCLEOTIDE SEQUENCE [LARGE SCALE GENOMIC DNA]</scope>
    <source>
        <strain evidence="2">5C</strain>
    </source>
</reference>
<organism evidence="1 2">
    <name type="scientific">Belliella buryatensis</name>
    <dbReference type="NCBI Taxonomy" id="1500549"/>
    <lineage>
        <taxon>Bacteria</taxon>
        <taxon>Pseudomonadati</taxon>
        <taxon>Bacteroidota</taxon>
        <taxon>Cytophagia</taxon>
        <taxon>Cytophagales</taxon>
        <taxon>Cyclobacteriaceae</taxon>
        <taxon>Belliella</taxon>
    </lineage>
</organism>
<evidence type="ECO:0000313" key="2">
    <source>
        <dbReference type="Proteomes" id="UP000198480"/>
    </source>
</evidence>